<feature type="chain" id="PRO_5008889055" evidence="1">
    <location>
        <begin position="24"/>
        <end position="199"/>
    </location>
</feature>
<proteinExistence type="predicted"/>
<accession>A0A1C7MCY4</accession>
<name>A0A1C7MCY4_GRIFR</name>
<keyword evidence="3" id="KW-1185">Reference proteome</keyword>
<feature type="signal peptide" evidence="1">
    <location>
        <begin position="1"/>
        <end position="23"/>
    </location>
</feature>
<comment type="caution">
    <text evidence="2">The sequence shown here is derived from an EMBL/GenBank/DDBJ whole genome shotgun (WGS) entry which is preliminary data.</text>
</comment>
<organism evidence="2 3">
    <name type="scientific">Grifola frondosa</name>
    <name type="common">Maitake</name>
    <name type="synonym">Polyporus frondosus</name>
    <dbReference type="NCBI Taxonomy" id="5627"/>
    <lineage>
        <taxon>Eukaryota</taxon>
        <taxon>Fungi</taxon>
        <taxon>Dikarya</taxon>
        <taxon>Basidiomycota</taxon>
        <taxon>Agaricomycotina</taxon>
        <taxon>Agaricomycetes</taxon>
        <taxon>Polyporales</taxon>
        <taxon>Grifolaceae</taxon>
        <taxon>Grifola</taxon>
    </lineage>
</organism>
<evidence type="ECO:0000313" key="2">
    <source>
        <dbReference type="EMBL" id="OBZ72844.1"/>
    </source>
</evidence>
<sequence>MVSTRIFALVSVIVAGACHLVYAAPVPPSTVALEERNCRLMGCLFAEPDPEPTLTSTSVAPTSSLAPPQVDDSVAEIIEILDIISAMESVSEEDAARSPELFSEPVSISQNSPNDTTIQHSNNIQYSRSSLDILSTTPYDIGKSTPCIVVPSSHHSLVDHLVLFLLCVSDLNLVNTSLTLILSSSMIVLSPYVGAQVRR</sequence>
<gene>
    <name evidence="2" type="ORF">A0H81_07068</name>
</gene>
<reference evidence="2 3" key="1">
    <citation type="submission" date="2016-03" db="EMBL/GenBank/DDBJ databases">
        <title>Whole genome sequencing of Grifola frondosa 9006-11.</title>
        <authorList>
            <person name="Min B."/>
            <person name="Park H."/>
            <person name="Kim J.-G."/>
            <person name="Cho H."/>
            <person name="Oh Y.-L."/>
            <person name="Kong W.-S."/>
            <person name="Choi I.-G."/>
        </authorList>
    </citation>
    <scope>NUCLEOTIDE SEQUENCE [LARGE SCALE GENOMIC DNA]</scope>
    <source>
        <strain evidence="2 3">9006-11</strain>
    </source>
</reference>
<dbReference type="OrthoDB" id="2789996at2759"/>
<evidence type="ECO:0000313" key="3">
    <source>
        <dbReference type="Proteomes" id="UP000092993"/>
    </source>
</evidence>
<dbReference type="AlphaFoldDB" id="A0A1C7MCY4"/>
<keyword evidence="1" id="KW-0732">Signal</keyword>
<protein>
    <submittedName>
        <fullName evidence="2">Uncharacterized protein</fullName>
    </submittedName>
</protein>
<dbReference type="Proteomes" id="UP000092993">
    <property type="component" value="Unassembled WGS sequence"/>
</dbReference>
<evidence type="ECO:0000256" key="1">
    <source>
        <dbReference type="SAM" id="SignalP"/>
    </source>
</evidence>
<dbReference type="EMBL" id="LUGG01000007">
    <property type="protein sequence ID" value="OBZ72844.1"/>
    <property type="molecule type" value="Genomic_DNA"/>
</dbReference>
<dbReference type="PROSITE" id="PS51257">
    <property type="entry name" value="PROKAR_LIPOPROTEIN"/>
    <property type="match status" value="1"/>
</dbReference>